<dbReference type="EC" id="3.6.1.-" evidence="6"/>
<keyword evidence="9" id="KW-1185">Reference proteome</keyword>
<dbReference type="Proteomes" id="UP000193685">
    <property type="component" value="Unassembled WGS sequence"/>
</dbReference>
<dbReference type="AlphaFoldDB" id="A0A1Y2FS85"/>
<evidence type="ECO:0000256" key="4">
    <source>
        <dbReference type="ARBA" id="ARBA00044692"/>
    </source>
</evidence>
<dbReference type="OrthoDB" id="5853397at2759"/>
<keyword evidence="6" id="KW-0694">RNA-binding</keyword>
<dbReference type="GO" id="GO:0000956">
    <property type="term" value="P:nuclear-transcribed mRNA catabolic process"/>
    <property type="evidence" value="ECO:0007669"/>
    <property type="project" value="TreeGrafter"/>
</dbReference>
<name>A0A1Y2FS85_PROLT</name>
<dbReference type="GO" id="GO:0046872">
    <property type="term" value="F:metal ion binding"/>
    <property type="evidence" value="ECO:0007669"/>
    <property type="project" value="UniProtKB-KW"/>
</dbReference>
<evidence type="ECO:0000313" key="8">
    <source>
        <dbReference type="EMBL" id="ORY86848.1"/>
    </source>
</evidence>
<dbReference type="GO" id="GO:0000166">
    <property type="term" value="F:nucleotide binding"/>
    <property type="evidence" value="ECO:0007669"/>
    <property type="project" value="UniProtKB-KW"/>
</dbReference>
<dbReference type="RefSeq" id="XP_040727704.1">
    <property type="nucleotide sequence ID" value="XM_040868529.1"/>
</dbReference>
<dbReference type="GO" id="GO:0004518">
    <property type="term" value="F:nuclease activity"/>
    <property type="evidence" value="ECO:0007669"/>
    <property type="project" value="UniProtKB-KW"/>
</dbReference>
<dbReference type="GeneID" id="63785128"/>
<dbReference type="GO" id="GO:0005829">
    <property type="term" value="C:cytosol"/>
    <property type="evidence" value="ECO:0007669"/>
    <property type="project" value="TreeGrafter"/>
</dbReference>
<keyword evidence="6" id="KW-0378">Hydrolase</keyword>
<evidence type="ECO:0000256" key="6">
    <source>
        <dbReference type="RuleBase" id="RU367113"/>
    </source>
</evidence>
<comment type="cofactor">
    <cofactor evidence="1 6">
        <name>a divalent metal cation</name>
        <dbReference type="ChEBI" id="CHEBI:60240"/>
    </cofactor>
</comment>
<accession>A0A1Y2FS85</accession>
<comment type="subcellular location">
    <subcellularLocation>
        <location evidence="6">Nucleus</location>
    </subcellularLocation>
</comment>
<comment type="catalytic activity">
    <reaction evidence="4">
        <text>a 5'-end triphospho-ribonucleoside in mRNA + H2O = a 5'-end phospho-ribonucleoside in mRNA + diphosphate + H(+)</text>
        <dbReference type="Rhea" id="RHEA:78683"/>
        <dbReference type="Rhea" id="RHEA-COMP:15692"/>
        <dbReference type="Rhea" id="RHEA-COMP:17164"/>
        <dbReference type="ChEBI" id="CHEBI:15377"/>
        <dbReference type="ChEBI" id="CHEBI:15378"/>
        <dbReference type="ChEBI" id="CHEBI:33019"/>
        <dbReference type="ChEBI" id="CHEBI:138282"/>
        <dbReference type="ChEBI" id="CHEBI:167618"/>
    </reaction>
    <physiologicalReaction direction="left-to-right" evidence="4">
        <dbReference type="Rhea" id="RHEA:78684"/>
    </physiologicalReaction>
</comment>
<dbReference type="PANTHER" id="PTHR12395:SF9">
    <property type="entry name" value="DECAPPING AND EXORIBONUCLEASE PROTEIN"/>
    <property type="match status" value="1"/>
</dbReference>
<evidence type="ECO:0000259" key="7">
    <source>
        <dbReference type="Pfam" id="PF08652"/>
    </source>
</evidence>
<sequence>MPEARFELGSLQRFAVPSLSRQPVELTSFSYDHERRLHHDDRSLAYYQPASNLPASLSTGFEQLVSRDESIDEHIDGLLSGLIHYEQRCSITQDSVGLAKSQQVDFVTWRGMLTKLLTIGFSNDAFEMNATVLDGTIYIEEHITDESRLEKKKREGDARQRLMSYWGYKYEALATLSKPYDACSRAEIESRDKVQVNTNVQYVSIVRTRLGQCSLLLGGEVDCVYDYKPVPDPDLQAASPDDIEGLRKKPQTPLKPESIVSHYVELKTTKVQQSRRDKESFERFKLLKFWAQSFLLGVPRIIVGYRDDEGYLQQEEELETLKIPGMVRQGTNAWDGNVCINLAAALLAFIKENLSGHAEGLWRIKYAGRSQPQRGAAPTLGFVEVVQVSSTGHGSILTPEFLAHRKSATLGSNGI</sequence>
<dbReference type="GO" id="GO:0034353">
    <property type="term" value="F:mRNA 5'-diphosphatase activity"/>
    <property type="evidence" value="ECO:0007669"/>
    <property type="project" value="TreeGrafter"/>
</dbReference>
<evidence type="ECO:0000256" key="5">
    <source>
        <dbReference type="ARBA" id="ARBA00048124"/>
    </source>
</evidence>
<dbReference type="EMBL" id="MCFI01000002">
    <property type="protein sequence ID" value="ORY86848.1"/>
    <property type="molecule type" value="Genomic_DNA"/>
</dbReference>
<protein>
    <recommendedName>
        <fullName evidence="6">Decapping nuclease</fullName>
        <ecNumber evidence="6">3.6.1.-</ecNumber>
    </recommendedName>
</protein>
<feature type="domain" description="RAI1-like" evidence="7">
    <location>
        <begin position="21"/>
        <end position="372"/>
    </location>
</feature>
<keyword evidence="6" id="KW-0547">Nucleotide-binding</keyword>
<evidence type="ECO:0000256" key="1">
    <source>
        <dbReference type="ARBA" id="ARBA00001968"/>
    </source>
</evidence>
<dbReference type="Pfam" id="PF08652">
    <property type="entry name" value="RAI1"/>
    <property type="match status" value="1"/>
</dbReference>
<dbReference type="PANTHER" id="PTHR12395">
    <property type="entry name" value="DOM-3 RELATED"/>
    <property type="match status" value="1"/>
</dbReference>
<dbReference type="GO" id="GO:0005634">
    <property type="term" value="C:nucleus"/>
    <property type="evidence" value="ECO:0007669"/>
    <property type="project" value="UniProtKB-SubCell"/>
</dbReference>
<gene>
    <name evidence="8" type="ORF">BCR37DRAFT_376116</name>
</gene>
<comment type="caution">
    <text evidence="8">The sequence shown here is derived from an EMBL/GenBank/DDBJ whole genome shotgun (WGS) entry which is preliminary data.</text>
</comment>
<dbReference type="InterPro" id="IPR039039">
    <property type="entry name" value="RAI1-like_fam"/>
</dbReference>
<dbReference type="GO" id="GO:0003723">
    <property type="term" value="F:RNA binding"/>
    <property type="evidence" value="ECO:0007669"/>
    <property type="project" value="UniProtKB-KW"/>
</dbReference>
<dbReference type="OMA" id="ACTPYEN"/>
<dbReference type="STRING" id="56484.A0A1Y2FS85"/>
<reference evidence="8 9" key="1">
    <citation type="submission" date="2016-07" db="EMBL/GenBank/DDBJ databases">
        <title>Pervasive Adenine N6-methylation of Active Genes in Fungi.</title>
        <authorList>
            <consortium name="DOE Joint Genome Institute"/>
            <person name="Mondo S.J."/>
            <person name="Dannebaum R.O."/>
            <person name="Kuo R.C."/>
            <person name="Labutti K."/>
            <person name="Haridas S."/>
            <person name="Kuo A."/>
            <person name="Salamov A."/>
            <person name="Ahrendt S.R."/>
            <person name="Lipzen A."/>
            <person name="Sullivan W."/>
            <person name="Andreopoulos W.B."/>
            <person name="Clum A."/>
            <person name="Lindquist E."/>
            <person name="Daum C."/>
            <person name="Ramamoorthy G.K."/>
            <person name="Gryganskyi A."/>
            <person name="Culley D."/>
            <person name="Magnuson J.K."/>
            <person name="James T.Y."/>
            <person name="O'Malley M.A."/>
            <person name="Stajich J.E."/>
            <person name="Spatafora J.W."/>
            <person name="Visel A."/>
            <person name="Grigoriev I.V."/>
        </authorList>
    </citation>
    <scope>NUCLEOTIDE SEQUENCE [LARGE SCALE GENOMIC DNA]</scope>
    <source>
        <strain evidence="8 9">12-1054</strain>
    </source>
</reference>
<proteinExistence type="inferred from homology"/>
<comment type="similarity">
    <text evidence="2 6">Belongs to the DXO/Dom3Z family.</text>
</comment>
<comment type="function">
    <text evidence="6">Decapping enzyme for NAD-capped RNAs: specifically hydrolyzes the nicotinamide adenine dinucleotide (NAD) cap from a subset of RNAs by removing the entire NAD moiety from the 5'-end of an NAD-capped RNA.</text>
</comment>
<comment type="catalytic activity">
    <reaction evidence="3">
        <text>a 5'-end (N(7)-methyl 5'-triphosphoguanosine)-ribonucleoside-ribonucleotide in mRNA + H2O = a (N(7)-methyl 5'-triphosphoguanosine)-nucleoside + a 5'-end phospho-ribonucleoside in mRNA + H(+)</text>
        <dbReference type="Rhea" id="RHEA:66928"/>
        <dbReference type="Rhea" id="RHEA-COMP:15692"/>
        <dbReference type="Rhea" id="RHEA-COMP:17313"/>
        <dbReference type="ChEBI" id="CHEBI:15377"/>
        <dbReference type="ChEBI" id="CHEBI:15378"/>
        <dbReference type="ChEBI" id="CHEBI:138282"/>
        <dbReference type="ChEBI" id="CHEBI:172876"/>
        <dbReference type="ChEBI" id="CHEBI:172877"/>
    </reaction>
    <physiologicalReaction direction="left-to-right" evidence="3">
        <dbReference type="Rhea" id="RHEA:66929"/>
    </physiologicalReaction>
</comment>
<organism evidence="8 9">
    <name type="scientific">Protomyces lactucae-debilis</name>
    <dbReference type="NCBI Taxonomy" id="2754530"/>
    <lineage>
        <taxon>Eukaryota</taxon>
        <taxon>Fungi</taxon>
        <taxon>Dikarya</taxon>
        <taxon>Ascomycota</taxon>
        <taxon>Taphrinomycotina</taxon>
        <taxon>Taphrinomycetes</taxon>
        <taxon>Taphrinales</taxon>
        <taxon>Protomycetaceae</taxon>
        <taxon>Protomyces</taxon>
    </lineage>
</organism>
<evidence type="ECO:0000256" key="2">
    <source>
        <dbReference type="ARBA" id="ARBA00006562"/>
    </source>
</evidence>
<keyword evidence="6" id="KW-0479">Metal-binding</keyword>
<dbReference type="InterPro" id="IPR013961">
    <property type="entry name" value="RAI1"/>
</dbReference>
<keyword evidence="6" id="KW-0539">Nucleus</keyword>
<comment type="catalytic activity">
    <reaction evidence="5">
        <text>a 5'-end NAD(+)-phospho-ribonucleoside in mRNA + H2O = a 5'-end phospho-ribonucleoside in mRNA + NAD(+) + H(+)</text>
        <dbReference type="Rhea" id="RHEA:60880"/>
        <dbReference type="Rhea" id="RHEA-COMP:15692"/>
        <dbReference type="Rhea" id="RHEA-COMP:15698"/>
        <dbReference type="ChEBI" id="CHEBI:15377"/>
        <dbReference type="ChEBI" id="CHEBI:15378"/>
        <dbReference type="ChEBI" id="CHEBI:57540"/>
        <dbReference type="ChEBI" id="CHEBI:138282"/>
        <dbReference type="ChEBI" id="CHEBI:144029"/>
    </reaction>
    <physiologicalReaction direction="left-to-right" evidence="5">
        <dbReference type="Rhea" id="RHEA:60881"/>
    </physiologicalReaction>
</comment>
<keyword evidence="6" id="KW-0540">Nuclease</keyword>
<evidence type="ECO:0000313" key="9">
    <source>
        <dbReference type="Proteomes" id="UP000193685"/>
    </source>
</evidence>
<dbReference type="GO" id="GO:0110155">
    <property type="term" value="P:NAD-cap decapping"/>
    <property type="evidence" value="ECO:0007669"/>
    <property type="project" value="TreeGrafter"/>
</dbReference>
<evidence type="ECO:0000256" key="3">
    <source>
        <dbReference type="ARBA" id="ARBA00044676"/>
    </source>
</evidence>